<evidence type="ECO:0000256" key="4">
    <source>
        <dbReference type="ARBA" id="ARBA00023136"/>
    </source>
</evidence>
<feature type="transmembrane region" description="Helical" evidence="5">
    <location>
        <begin position="336"/>
        <end position="360"/>
    </location>
</feature>
<keyword evidence="3 5" id="KW-1133">Transmembrane helix</keyword>
<evidence type="ECO:0000256" key="5">
    <source>
        <dbReference type="SAM" id="Phobius"/>
    </source>
</evidence>
<comment type="subcellular location">
    <subcellularLocation>
        <location evidence="1">Membrane</location>
        <topology evidence="1">Multi-pass membrane protein</topology>
    </subcellularLocation>
</comment>
<feature type="transmembrane region" description="Helical" evidence="5">
    <location>
        <begin position="185"/>
        <end position="205"/>
    </location>
</feature>
<keyword evidence="2 5" id="KW-0812">Transmembrane</keyword>
<dbReference type="GO" id="GO:0046873">
    <property type="term" value="F:metal ion transmembrane transporter activity"/>
    <property type="evidence" value="ECO:0007669"/>
    <property type="project" value="InterPro"/>
</dbReference>
<protein>
    <submittedName>
        <fullName evidence="6">Divalent metal cation transporter</fullName>
    </submittedName>
</protein>
<dbReference type="Proteomes" id="UP000305546">
    <property type="component" value="Unassembled WGS sequence"/>
</dbReference>
<evidence type="ECO:0000256" key="2">
    <source>
        <dbReference type="ARBA" id="ARBA00022692"/>
    </source>
</evidence>
<proteinExistence type="predicted"/>
<accession>A0A5C4M0A2</accession>
<feature type="transmembrane region" description="Helical" evidence="5">
    <location>
        <begin position="261"/>
        <end position="284"/>
    </location>
</feature>
<feature type="transmembrane region" description="Helical" evidence="5">
    <location>
        <begin position="37"/>
        <end position="61"/>
    </location>
</feature>
<dbReference type="GO" id="GO:0016020">
    <property type="term" value="C:membrane"/>
    <property type="evidence" value="ECO:0007669"/>
    <property type="project" value="UniProtKB-SubCell"/>
</dbReference>
<keyword evidence="7" id="KW-1185">Reference proteome</keyword>
<dbReference type="InterPro" id="IPR001046">
    <property type="entry name" value="NRAMP_fam"/>
</dbReference>
<feature type="transmembrane region" description="Helical" evidence="5">
    <location>
        <begin position="226"/>
        <end position="249"/>
    </location>
</feature>
<name>A0A5C4M0A2_9PSEU</name>
<keyword evidence="4 5" id="KW-0472">Membrane</keyword>
<dbReference type="OrthoDB" id="141480at2"/>
<dbReference type="AlphaFoldDB" id="A0A5C4M0A2"/>
<feature type="transmembrane region" description="Helical" evidence="5">
    <location>
        <begin position="311"/>
        <end position="330"/>
    </location>
</feature>
<sequence length="436" mass="45419">MAALTKTRLRVPPLFGAAVLMAMSAAGPGFITQTASFTVLYGASFACAVVVSMIIDVAVQLNVWRILGISGQRAQDLASKVFPGAGQVLTVFVVLGAVVFNIGNVAGTGLGLHNLLGIDSRIGAAISGCLAIGIFLAKSVFTAVDRVMVVLGLVKIALIIALVAVTAPPVGQAAVGTVAPHGLPLLPILTLIGGTVGGFITYSGAHRLIDAGITGVGNLKRIHRGALTGILVACVLRIVLFLGFFGVIATGAHLANRNDAAGSSFLAAFGTAGLHLFGLVFWAAGMTSTIGNSYTTATFLQSYAAPVRRHFNRAVIVLIGLATIVFIAAGQTPQSMLVFAGAINGLVLPIGLGIILWVALRRRDLIAGYQSDRKEADTVRSRPARRNPFPPWLPSDWERTAQYRYPRVLLGAGLAAWLFTAYAAVESLTSIGSIFH</sequence>
<organism evidence="6 7">
    <name type="scientific">Amycolatopsis alkalitolerans</name>
    <dbReference type="NCBI Taxonomy" id="2547244"/>
    <lineage>
        <taxon>Bacteria</taxon>
        <taxon>Bacillati</taxon>
        <taxon>Actinomycetota</taxon>
        <taxon>Actinomycetes</taxon>
        <taxon>Pseudonocardiales</taxon>
        <taxon>Pseudonocardiaceae</taxon>
        <taxon>Amycolatopsis</taxon>
    </lineage>
</organism>
<comment type="caution">
    <text evidence="6">The sequence shown here is derived from an EMBL/GenBank/DDBJ whole genome shotgun (WGS) entry which is preliminary data.</text>
</comment>
<gene>
    <name evidence="6" type="ORF">FG385_19295</name>
</gene>
<feature type="transmembrane region" description="Helical" evidence="5">
    <location>
        <begin position="12"/>
        <end position="31"/>
    </location>
</feature>
<evidence type="ECO:0000313" key="7">
    <source>
        <dbReference type="Proteomes" id="UP000305546"/>
    </source>
</evidence>
<feature type="transmembrane region" description="Helical" evidence="5">
    <location>
        <begin position="148"/>
        <end position="165"/>
    </location>
</feature>
<dbReference type="RefSeq" id="WP_139098152.1">
    <property type="nucleotide sequence ID" value="NZ_VDFW01000016.1"/>
</dbReference>
<evidence type="ECO:0000256" key="3">
    <source>
        <dbReference type="ARBA" id="ARBA00022989"/>
    </source>
</evidence>
<feature type="transmembrane region" description="Helical" evidence="5">
    <location>
        <begin position="122"/>
        <end position="141"/>
    </location>
</feature>
<feature type="transmembrane region" description="Helical" evidence="5">
    <location>
        <begin position="81"/>
        <end position="102"/>
    </location>
</feature>
<dbReference type="EMBL" id="VDFW01000016">
    <property type="protein sequence ID" value="TNC24199.1"/>
    <property type="molecule type" value="Genomic_DNA"/>
</dbReference>
<evidence type="ECO:0000313" key="6">
    <source>
        <dbReference type="EMBL" id="TNC24199.1"/>
    </source>
</evidence>
<reference evidence="6 7" key="1">
    <citation type="submission" date="2019-06" db="EMBL/GenBank/DDBJ databases">
        <title>Amycolatopsis alkalitolerans sp. nov., isolated from Gastrodia elata Blume.</title>
        <authorList>
            <person name="Narsing Rao M.P."/>
            <person name="Li W.J."/>
        </authorList>
    </citation>
    <scope>NUCLEOTIDE SEQUENCE [LARGE SCALE GENOMIC DNA]</scope>
    <source>
        <strain evidence="6 7">SYSUP0005</strain>
    </source>
</reference>
<dbReference type="Pfam" id="PF01566">
    <property type="entry name" value="Nramp"/>
    <property type="match status" value="1"/>
</dbReference>
<evidence type="ECO:0000256" key="1">
    <source>
        <dbReference type="ARBA" id="ARBA00004141"/>
    </source>
</evidence>
<feature type="transmembrane region" description="Helical" evidence="5">
    <location>
        <begin position="408"/>
        <end position="425"/>
    </location>
</feature>